<dbReference type="Pfam" id="PF00881">
    <property type="entry name" value="Nitroreductase"/>
    <property type="match status" value="2"/>
</dbReference>
<dbReference type="AlphaFoldDB" id="A0A7C3I4X7"/>
<keyword evidence="2" id="KW-0560">Oxidoreductase</keyword>
<proteinExistence type="inferred from homology"/>
<gene>
    <name evidence="4" type="ORF">ENS59_01110</name>
</gene>
<dbReference type="SUPFAM" id="SSF55469">
    <property type="entry name" value="FMN-dependent nitroreductase-like"/>
    <property type="match status" value="1"/>
</dbReference>
<accession>A0A7C3I4X7</accession>
<dbReference type="InterPro" id="IPR029479">
    <property type="entry name" value="Nitroreductase"/>
</dbReference>
<sequence>MNLFDAIAHRRSVRSFLDKNVEREKLVAIFSAVRLAPSARNAQEWRFILVTDPELRDKVAAAGGQPFLRQCPVIVVACAETDKRMMRCGEPAYPIDVAIAIDHLTLAATAMGLGTCWIGSFDPEPVKEALQIPKDVPVVELVALGYPADTERPVVDKHRLPLSEILWENGWRNPITQ</sequence>
<protein>
    <submittedName>
        <fullName evidence="4">Nitroreductase</fullName>
    </submittedName>
</protein>
<feature type="domain" description="Nitroreductase" evidence="3">
    <location>
        <begin position="7"/>
        <end position="61"/>
    </location>
</feature>
<dbReference type="Gene3D" id="3.40.109.10">
    <property type="entry name" value="NADH Oxidase"/>
    <property type="match status" value="1"/>
</dbReference>
<dbReference type="GO" id="GO:0016491">
    <property type="term" value="F:oxidoreductase activity"/>
    <property type="evidence" value="ECO:0007669"/>
    <property type="project" value="UniProtKB-KW"/>
</dbReference>
<evidence type="ECO:0000256" key="2">
    <source>
        <dbReference type="ARBA" id="ARBA00023002"/>
    </source>
</evidence>
<feature type="domain" description="Nitroreductase" evidence="3">
    <location>
        <begin position="62"/>
        <end position="146"/>
    </location>
</feature>
<organism evidence="4">
    <name type="scientific">Gracilinema caldarium</name>
    <dbReference type="NCBI Taxonomy" id="215591"/>
    <lineage>
        <taxon>Bacteria</taxon>
        <taxon>Pseudomonadati</taxon>
        <taxon>Spirochaetota</taxon>
        <taxon>Spirochaetia</taxon>
        <taxon>Spirochaetales</taxon>
        <taxon>Breznakiellaceae</taxon>
        <taxon>Gracilinema</taxon>
    </lineage>
</organism>
<evidence type="ECO:0000313" key="4">
    <source>
        <dbReference type="EMBL" id="HFH28102.1"/>
    </source>
</evidence>
<name>A0A7C3I4X7_9SPIR</name>
<reference evidence="4" key="1">
    <citation type="journal article" date="2020" name="mSystems">
        <title>Genome- and Community-Level Interaction Insights into Carbon Utilization and Element Cycling Functions of Hydrothermarchaeota in Hydrothermal Sediment.</title>
        <authorList>
            <person name="Zhou Z."/>
            <person name="Liu Y."/>
            <person name="Xu W."/>
            <person name="Pan J."/>
            <person name="Luo Z.H."/>
            <person name="Li M."/>
        </authorList>
    </citation>
    <scope>NUCLEOTIDE SEQUENCE [LARGE SCALE GENOMIC DNA]</scope>
    <source>
        <strain evidence="4">SpSt-503</strain>
    </source>
</reference>
<dbReference type="PANTHER" id="PTHR43673">
    <property type="entry name" value="NAD(P)H NITROREDUCTASE YDGI-RELATED"/>
    <property type="match status" value="1"/>
</dbReference>
<evidence type="ECO:0000256" key="1">
    <source>
        <dbReference type="ARBA" id="ARBA00007118"/>
    </source>
</evidence>
<dbReference type="InterPro" id="IPR000415">
    <property type="entry name" value="Nitroreductase-like"/>
</dbReference>
<dbReference type="PANTHER" id="PTHR43673:SF10">
    <property type="entry name" value="NADH DEHYDROGENASE_NAD(P)H NITROREDUCTASE XCC3605-RELATED"/>
    <property type="match status" value="1"/>
</dbReference>
<comment type="similarity">
    <text evidence="1">Belongs to the nitroreductase family.</text>
</comment>
<evidence type="ECO:0000259" key="3">
    <source>
        <dbReference type="Pfam" id="PF00881"/>
    </source>
</evidence>
<comment type="caution">
    <text evidence="4">The sequence shown here is derived from an EMBL/GenBank/DDBJ whole genome shotgun (WGS) entry which is preliminary data.</text>
</comment>
<dbReference type="EMBL" id="DSVL01000035">
    <property type="protein sequence ID" value="HFH28102.1"/>
    <property type="molecule type" value="Genomic_DNA"/>
</dbReference>